<feature type="transmembrane region" description="Helical" evidence="9">
    <location>
        <begin position="293"/>
        <end position="318"/>
    </location>
</feature>
<proteinExistence type="predicted"/>
<feature type="transmembrane region" description="Helical" evidence="9">
    <location>
        <begin position="33"/>
        <end position="52"/>
    </location>
</feature>
<keyword evidence="3 9" id="KW-0812">Transmembrane</keyword>
<keyword evidence="4 9" id="KW-1133">Transmembrane helix</keyword>
<dbReference type="InterPro" id="IPR018422">
    <property type="entry name" value="Cation/H_exchanger_CPA1"/>
</dbReference>
<evidence type="ECO:0000313" key="11">
    <source>
        <dbReference type="EMBL" id="KRX03049.1"/>
    </source>
</evidence>
<feature type="transmembrane region" description="Helical" evidence="9">
    <location>
        <begin position="330"/>
        <end position="356"/>
    </location>
</feature>
<feature type="transmembrane region" description="Helical" evidence="9">
    <location>
        <begin position="368"/>
        <end position="390"/>
    </location>
</feature>
<keyword evidence="8" id="KW-0739">Sodium transport</keyword>
<gene>
    <name evidence="11" type="ORF">PPERSA_08124</name>
</gene>
<keyword evidence="6" id="KW-0406">Ion transport</keyword>
<name>A0A0V0QL27_PSEPJ</name>
<dbReference type="GO" id="GO:0051453">
    <property type="term" value="P:regulation of intracellular pH"/>
    <property type="evidence" value="ECO:0007669"/>
    <property type="project" value="TreeGrafter"/>
</dbReference>
<dbReference type="PANTHER" id="PTHR10110:SF187">
    <property type="entry name" value="SODIUM_HYDROGEN EXCHANGER"/>
    <property type="match status" value="1"/>
</dbReference>
<evidence type="ECO:0000256" key="3">
    <source>
        <dbReference type="ARBA" id="ARBA00022692"/>
    </source>
</evidence>
<feature type="transmembrane region" description="Helical" evidence="9">
    <location>
        <begin position="64"/>
        <end position="81"/>
    </location>
</feature>
<dbReference type="InParanoid" id="A0A0V0QL27"/>
<evidence type="ECO:0000313" key="12">
    <source>
        <dbReference type="Proteomes" id="UP000054937"/>
    </source>
</evidence>
<dbReference type="InterPro" id="IPR006153">
    <property type="entry name" value="Cation/H_exchanger_TM"/>
</dbReference>
<dbReference type="GO" id="GO:0005886">
    <property type="term" value="C:plasma membrane"/>
    <property type="evidence" value="ECO:0007669"/>
    <property type="project" value="TreeGrafter"/>
</dbReference>
<comment type="subcellular location">
    <subcellularLocation>
        <location evidence="1">Membrane</location>
        <topology evidence="1">Multi-pass membrane protein</topology>
    </subcellularLocation>
</comment>
<evidence type="ECO:0000259" key="10">
    <source>
        <dbReference type="Pfam" id="PF00999"/>
    </source>
</evidence>
<feature type="transmembrane region" description="Helical" evidence="9">
    <location>
        <begin position="263"/>
        <end position="281"/>
    </location>
</feature>
<keyword evidence="7 9" id="KW-0472">Membrane</keyword>
<dbReference type="Proteomes" id="UP000054937">
    <property type="component" value="Unassembled WGS sequence"/>
</dbReference>
<dbReference type="EMBL" id="LDAU01000145">
    <property type="protein sequence ID" value="KRX03049.1"/>
    <property type="molecule type" value="Genomic_DNA"/>
</dbReference>
<feature type="transmembrane region" description="Helical" evidence="9">
    <location>
        <begin position="410"/>
        <end position="430"/>
    </location>
</feature>
<dbReference type="OMA" id="IHHYWRS"/>
<protein>
    <recommendedName>
        <fullName evidence="10">Cation/H+ exchanger transmembrane domain-containing protein</fullName>
    </recommendedName>
</protein>
<organism evidence="11 12">
    <name type="scientific">Pseudocohnilembus persalinus</name>
    <name type="common">Ciliate</name>
    <dbReference type="NCBI Taxonomy" id="266149"/>
    <lineage>
        <taxon>Eukaryota</taxon>
        <taxon>Sar</taxon>
        <taxon>Alveolata</taxon>
        <taxon>Ciliophora</taxon>
        <taxon>Intramacronucleata</taxon>
        <taxon>Oligohymenophorea</taxon>
        <taxon>Scuticociliatia</taxon>
        <taxon>Philasterida</taxon>
        <taxon>Pseudocohnilembidae</taxon>
        <taxon>Pseudocohnilembus</taxon>
    </lineage>
</organism>
<dbReference type="OrthoDB" id="196264at2759"/>
<feature type="transmembrane region" description="Helical" evidence="9">
    <location>
        <begin position="93"/>
        <end position="115"/>
    </location>
</feature>
<reference evidence="11 12" key="1">
    <citation type="journal article" date="2015" name="Sci. Rep.">
        <title>Genome of the facultative scuticociliatosis pathogen Pseudocohnilembus persalinus provides insight into its virulence through horizontal gene transfer.</title>
        <authorList>
            <person name="Xiong J."/>
            <person name="Wang G."/>
            <person name="Cheng J."/>
            <person name="Tian M."/>
            <person name="Pan X."/>
            <person name="Warren A."/>
            <person name="Jiang C."/>
            <person name="Yuan D."/>
            <person name="Miao W."/>
        </authorList>
    </citation>
    <scope>NUCLEOTIDE SEQUENCE [LARGE SCALE GENOMIC DNA]</scope>
    <source>
        <strain evidence="11">36N120E</strain>
    </source>
</reference>
<feature type="transmembrane region" description="Helical" evidence="9">
    <location>
        <begin position="235"/>
        <end position="257"/>
    </location>
</feature>
<evidence type="ECO:0000256" key="1">
    <source>
        <dbReference type="ARBA" id="ARBA00004141"/>
    </source>
</evidence>
<evidence type="ECO:0000256" key="2">
    <source>
        <dbReference type="ARBA" id="ARBA00022448"/>
    </source>
</evidence>
<feature type="transmembrane region" description="Helical" evidence="9">
    <location>
        <begin position="204"/>
        <end position="228"/>
    </location>
</feature>
<evidence type="ECO:0000256" key="8">
    <source>
        <dbReference type="ARBA" id="ARBA00023201"/>
    </source>
</evidence>
<feature type="domain" description="Cation/H+ exchanger transmembrane" evidence="10">
    <location>
        <begin position="26"/>
        <end position="429"/>
    </location>
</feature>
<dbReference type="Gene3D" id="6.10.140.1330">
    <property type="match status" value="1"/>
</dbReference>
<evidence type="ECO:0000256" key="7">
    <source>
        <dbReference type="ARBA" id="ARBA00023136"/>
    </source>
</evidence>
<accession>A0A0V0QL27</accession>
<dbReference type="GO" id="GO:0015386">
    <property type="term" value="F:potassium:proton antiporter activity"/>
    <property type="evidence" value="ECO:0007669"/>
    <property type="project" value="TreeGrafter"/>
</dbReference>
<sequence length="613" mass="69407">MGESNDIYVMVTVTIIILYMIFQAVIENKKIHIIHETGLGIILGIIFGIVLMEEHNITNFNGSFFFTYILPPIIFAAGYNLKKDKFFKNLSYISIYAVLGTIVNFAVTLGLMILFNKAWFYTIDGDQIIMKDSNILYFASTMCASDAIAAVTLINGEKYPRLFSIVFGEGLLNDAVSIILFHSVAQIAQGDDTSLDGQQILKMIWSFVTTCILSVLIGFIVGIFVVYLFKKCRMFYHNAVCENVLILMFGYLTYMIAEALGQSGVIAMLTCGLLMSHYLVYNLSPTGVISSGVTLQAIAQVAEAFLFIYLGITFWSYFGPNTYQKTSLSFIGLGFSSVIVARVFCIWATSGLFYIINRKSWKLTAYEISIVWFAGLIRGAVAFALIQTVVNTCKEGDENCLVQDQILKSSIMMIVLITTIVLGALMPCYLKIHLKAMEKKQAASPENEALLQDNDEEADDQNINDPEEIQKKFDEQKKKELKKKYKNSCIRFVKIFDEKVIKPFLIYNYKQRKIEINNQKKVIRENIQPSDLQSNVRTLARLQNELFTKSNMDSSFLGQSFAGFNSRIENNKTQKQIDEDDAEFQKLMMKDKNINNITQTDNNVSQDTQKLNE</sequence>
<dbReference type="PRINTS" id="PR01084">
    <property type="entry name" value="NAHEXCHNGR"/>
</dbReference>
<evidence type="ECO:0000256" key="9">
    <source>
        <dbReference type="SAM" id="Phobius"/>
    </source>
</evidence>
<dbReference type="GO" id="GO:0098719">
    <property type="term" value="P:sodium ion import across plasma membrane"/>
    <property type="evidence" value="ECO:0007669"/>
    <property type="project" value="TreeGrafter"/>
</dbReference>
<evidence type="ECO:0000256" key="5">
    <source>
        <dbReference type="ARBA" id="ARBA00023053"/>
    </source>
</evidence>
<dbReference type="GO" id="GO:0015385">
    <property type="term" value="F:sodium:proton antiporter activity"/>
    <property type="evidence" value="ECO:0007669"/>
    <property type="project" value="InterPro"/>
</dbReference>
<evidence type="ECO:0000256" key="4">
    <source>
        <dbReference type="ARBA" id="ARBA00022989"/>
    </source>
</evidence>
<dbReference type="Pfam" id="PF00999">
    <property type="entry name" value="Na_H_Exchanger"/>
    <property type="match status" value="1"/>
</dbReference>
<evidence type="ECO:0000256" key="6">
    <source>
        <dbReference type="ARBA" id="ARBA00023065"/>
    </source>
</evidence>
<keyword evidence="2" id="KW-0813">Transport</keyword>
<keyword evidence="5" id="KW-0915">Sodium</keyword>
<dbReference type="AlphaFoldDB" id="A0A0V0QL27"/>
<keyword evidence="12" id="KW-1185">Reference proteome</keyword>
<dbReference type="PANTHER" id="PTHR10110">
    <property type="entry name" value="SODIUM/HYDROGEN EXCHANGER"/>
    <property type="match status" value="1"/>
</dbReference>
<feature type="transmembrane region" description="Helical" evidence="9">
    <location>
        <begin position="6"/>
        <end position="26"/>
    </location>
</feature>
<dbReference type="InterPro" id="IPR004709">
    <property type="entry name" value="NaH_exchanger"/>
</dbReference>
<feature type="transmembrane region" description="Helical" evidence="9">
    <location>
        <begin position="135"/>
        <end position="155"/>
    </location>
</feature>
<comment type="caution">
    <text evidence="11">The sequence shown here is derived from an EMBL/GenBank/DDBJ whole genome shotgun (WGS) entry which is preliminary data.</text>
</comment>